<accession>A0A2R6ADT7</accession>
<proteinExistence type="predicted"/>
<dbReference type="Proteomes" id="UP000240880">
    <property type="component" value="Unassembled WGS sequence"/>
</dbReference>
<gene>
    <name evidence="2" type="ORF">B9Q01_00625</name>
</gene>
<organism evidence="2 3">
    <name type="scientific">Candidatus Marsarchaeota G1 archaeon OSP_D</name>
    <dbReference type="NCBI Taxonomy" id="1978155"/>
    <lineage>
        <taxon>Archaea</taxon>
        <taxon>Candidatus Marsarchaeota</taxon>
        <taxon>Candidatus Marsarchaeota group 1</taxon>
    </lineage>
</organism>
<feature type="transmembrane region" description="Helical" evidence="1">
    <location>
        <begin position="72"/>
        <end position="89"/>
    </location>
</feature>
<dbReference type="AlphaFoldDB" id="A0A2R6ADT7"/>
<feature type="transmembrane region" description="Helical" evidence="1">
    <location>
        <begin position="121"/>
        <end position="141"/>
    </location>
</feature>
<feature type="transmembrane region" description="Helical" evidence="1">
    <location>
        <begin position="96"/>
        <end position="115"/>
    </location>
</feature>
<keyword evidence="1" id="KW-0472">Membrane</keyword>
<comment type="caution">
    <text evidence="2">The sequence shown here is derived from an EMBL/GenBank/DDBJ whole genome shotgun (WGS) entry which is preliminary data.</text>
</comment>
<evidence type="ECO:0000313" key="2">
    <source>
        <dbReference type="EMBL" id="PSN84544.1"/>
    </source>
</evidence>
<sequence length="148" mass="16948">MLALTGVALKGSPFLVFSLLLCEWLTTLRLLDFTTKGYWKRFFGLWFILSPVLLLPLSVIVTKALIFHELQIISIFLGFILSFFIIFLLSFYRVKVIVLTIMSVLLFVFSIMLNSEILMCSSSITSIFAGVFFINELIVFVDTRQITK</sequence>
<keyword evidence="1" id="KW-0812">Transmembrane</keyword>
<evidence type="ECO:0000256" key="1">
    <source>
        <dbReference type="SAM" id="Phobius"/>
    </source>
</evidence>
<dbReference type="EMBL" id="NEXC01000002">
    <property type="protein sequence ID" value="PSN84544.1"/>
    <property type="molecule type" value="Genomic_DNA"/>
</dbReference>
<name>A0A2R6ADT7_9ARCH</name>
<reference evidence="2 3" key="1">
    <citation type="submission" date="2017-04" db="EMBL/GenBank/DDBJ databases">
        <title>Novel microbial lineages endemic to geothermal iron-oxide mats fill important gaps in the evolutionary history of Archaea.</title>
        <authorList>
            <person name="Jay Z.J."/>
            <person name="Beam J.P."/>
            <person name="Dlakic M."/>
            <person name="Rusch D.B."/>
            <person name="Kozubal M.A."/>
            <person name="Inskeep W.P."/>
        </authorList>
    </citation>
    <scope>NUCLEOTIDE SEQUENCE [LARGE SCALE GENOMIC DNA]</scope>
    <source>
        <strain evidence="2">OSP_D</strain>
    </source>
</reference>
<feature type="transmembrane region" description="Helical" evidence="1">
    <location>
        <begin position="43"/>
        <end position="66"/>
    </location>
</feature>
<evidence type="ECO:0000313" key="3">
    <source>
        <dbReference type="Proteomes" id="UP000240880"/>
    </source>
</evidence>
<protein>
    <submittedName>
        <fullName evidence="2">Uncharacterized protein</fullName>
    </submittedName>
</protein>
<keyword evidence="1" id="KW-1133">Transmembrane helix</keyword>